<feature type="transmembrane region" description="Helical" evidence="1">
    <location>
        <begin position="127"/>
        <end position="147"/>
    </location>
</feature>
<dbReference type="InterPro" id="IPR018650">
    <property type="entry name" value="STSV1_Orf64"/>
</dbReference>
<comment type="caution">
    <text evidence="2">The sequence shown here is derived from an EMBL/GenBank/DDBJ whole genome shotgun (WGS) entry which is preliminary data.</text>
</comment>
<keyword evidence="1" id="KW-1133">Transmembrane helix</keyword>
<feature type="transmembrane region" description="Helical" evidence="1">
    <location>
        <begin position="96"/>
        <end position="115"/>
    </location>
</feature>
<proteinExistence type="predicted"/>
<dbReference type="Proteomes" id="UP001204798">
    <property type="component" value="Unassembled WGS sequence"/>
</dbReference>
<organism evidence="2 3">
    <name type="scientific">Candidatus Fervidibacter sacchari</name>
    <dbReference type="NCBI Taxonomy" id="1448929"/>
    <lineage>
        <taxon>Bacteria</taxon>
        <taxon>Candidatus Fervidibacterota</taxon>
        <taxon>Candidatus Fervidibacter</taxon>
    </lineage>
</organism>
<reference evidence="2 3" key="1">
    <citation type="submission" date="2022-08" db="EMBL/GenBank/DDBJ databases">
        <title>Bacterial and archaeal communities from various locations to study Microbial Dark Matter (Phase II).</title>
        <authorList>
            <person name="Stepanauskas R."/>
        </authorList>
    </citation>
    <scope>NUCLEOTIDE SEQUENCE [LARGE SCALE GENOMIC DNA]</scope>
    <source>
        <strain evidence="2 3">PD1</strain>
    </source>
</reference>
<keyword evidence="1" id="KW-0812">Transmembrane</keyword>
<evidence type="ECO:0000313" key="2">
    <source>
        <dbReference type="EMBL" id="MCS3921148.1"/>
    </source>
</evidence>
<feature type="transmembrane region" description="Helical" evidence="1">
    <location>
        <begin position="281"/>
        <end position="301"/>
    </location>
</feature>
<evidence type="ECO:0000313" key="3">
    <source>
        <dbReference type="Proteomes" id="UP001204798"/>
    </source>
</evidence>
<name>A0ABT2EW54_9BACT</name>
<protein>
    <submittedName>
        <fullName evidence="2">Membrane protein</fullName>
    </submittedName>
</protein>
<gene>
    <name evidence="2" type="ORF">M2350_003589</name>
</gene>
<accession>A0ABT2EW54</accession>
<feature type="transmembrane region" description="Helical" evidence="1">
    <location>
        <begin position="210"/>
        <end position="229"/>
    </location>
</feature>
<evidence type="ECO:0000256" key="1">
    <source>
        <dbReference type="SAM" id="Phobius"/>
    </source>
</evidence>
<feature type="transmembrane region" description="Helical" evidence="1">
    <location>
        <begin position="354"/>
        <end position="374"/>
    </location>
</feature>
<feature type="transmembrane region" description="Helical" evidence="1">
    <location>
        <begin position="18"/>
        <end position="36"/>
    </location>
</feature>
<dbReference type="EMBL" id="JANUCP010000009">
    <property type="protein sequence ID" value="MCS3921148.1"/>
    <property type="molecule type" value="Genomic_DNA"/>
</dbReference>
<feature type="transmembrane region" description="Helical" evidence="1">
    <location>
        <begin position="174"/>
        <end position="203"/>
    </location>
</feature>
<keyword evidence="3" id="KW-1185">Reference proteome</keyword>
<dbReference type="RefSeq" id="WP_259102020.1">
    <property type="nucleotide sequence ID" value="NZ_CP130454.1"/>
</dbReference>
<keyword evidence="1" id="KW-0472">Membrane</keyword>
<dbReference type="Pfam" id="PF09852">
    <property type="entry name" value="DUF2079"/>
    <property type="match status" value="1"/>
</dbReference>
<sequence length="571" mass="65470">MTHGLKLKWWIDGKRQQMLLFGWTIVWASAMLLISLRRFNFFGAQAFDLGIFQQGAWLLANGYTPFVTVRGWHLFADHFSPILFVFVPFYKFFPHPFWLFFGQTIALALGVIPLYRLALRHTQNELTATVIAIGYLLHPAIMTMLFFDFHPVLLSVPFVLWAIDALDENRPLPFFIACFLALLCREDVTVSVACLGLYGLLVLRRRWSGAMVLLSVFWFVFATKMMAVLSGEEKTAYLSLYSKWGETPLQIVFGILTNPVEALKALFFCEGHFTEPGAYPMLLLAPFAFFPIFSGIFVLFALPNYAVLALSDWRAMRELGFQHAAIIAPWLAASLPFAFRKLQRLVDEIWQVKWQKVLVSTFALCLTVSFIRYVPHTYLHFHANILPKEQAKQIRAFLSEVIPKDASVSAPSQFVPHLAHRREIYLFPNPFQRAGYGPSAETLKQLDGRLWVKPLKVKVMHRRMKEKRVDYIVLKAGRQNTWPLKPDYYEQTAIAVLTCRSYGVLAVKGDMVVLKRGANFELGLLKLGVSTWRLVSERGQEKALEEAVKEAWERLREGSEWESDSHFGMVP</sequence>